<proteinExistence type="inferred from homology"/>
<feature type="transmembrane region" description="Helical" evidence="3">
    <location>
        <begin position="87"/>
        <end position="108"/>
    </location>
</feature>
<keyword evidence="1" id="KW-0375">Hydrogen ion transport</keyword>
<keyword evidence="3" id="KW-0812">Transmembrane</keyword>
<keyword evidence="1" id="KW-0406">Ion transport</keyword>
<dbReference type="PIRSF" id="PIRSF032126">
    <property type="entry name" value="F0F1_ATP_synthase_subunit_I"/>
    <property type="match status" value="1"/>
</dbReference>
<feature type="compositionally biased region" description="Basic and acidic residues" evidence="2">
    <location>
        <begin position="40"/>
        <end position="50"/>
    </location>
</feature>
<dbReference type="KEGG" id="moc:BB934_05930"/>
<feature type="transmembrane region" description="Helical" evidence="3">
    <location>
        <begin position="63"/>
        <end position="81"/>
    </location>
</feature>
<sequence length="123" mass="13131">MADPHERNGENERKPGSADDADLSARLKSLDARISQASAHRAESEPRARPTSDSSALGQAFRLSAEFVAGVAAGGILGWLVDRLFGTSPWGLIVCLILGFCAGMLNLMRAAGMVKSARYDDKR</sequence>
<keyword evidence="1" id="KW-0813">Transport</keyword>
<accession>A0A1B2ED30</accession>
<dbReference type="EMBL" id="CP016616">
    <property type="protein sequence ID" value="ANY77829.1"/>
    <property type="molecule type" value="Genomic_DNA"/>
</dbReference>
<dbReference type="GO" id="GO:0045259">
    <property type="term" value="C:proton-transporting ATP synthase complex"/>
    <property type="evidence" value="ECO:0007669"/>
    <property type="project" value="UniProtKB-UniRule"/>
</dbReference>
<reference evidence="4" key="1">
    <citation type="submission" date="2016-07" db="EMBL/GenBank/DDBJ databases">
        <title>Microvirga ossetica sp. nov. a new species of rhizobia isolated from root nodules of the legume species Vicia alpestris Steven originated from North Ossetia region in the Caucasus.</title>
        <authorList>
            <person name="Safronova V.I."/>
            <person name="Kuznetsova I.G."/>
            <person name="Sazanova A.L."/>
            <person name="Belimov A."/>
            <person name="Andronov E."/>
            <person name="Osledkin Y.S."/>
            <person name="Onishchuk O.P."/>
            <person name="Kurchak O.N."/>
            <person name="Shaposhnikov A.I."/>
            <person name="Willems A."/>
            <person name="Tikhonovich I.A."/>
        </authorList>
    </citation>
    <scope>NUCLEOTIDE SEQUENCE [LARGE SCALE GENOMIC DNA]</scope>
    <source>
        <strain evidence="4">V5/3M</strain>
    </source>
</reference>
<gene>
    <name evidence="4" type="ORF">BB934_05930</name>
</gene>
<keyword evidence="3" id="KW-1133">Transmembrane helix</keyword>
<evidence type="ECO:0000256" key="3">
    <source>
        <dbReference type="SAM" id="Phobius"/>
    </source>
</evidence>
<dbReference type="InterPro" id="IPR032820">
    <property type="entry name" value="ATPase_put"/>
</dbReference>
<dbReference type="OrthoDB" id="15401at2"/>
<dbReference type="GO" id="GO:1902600">
    <property type="term" value="P:proton transmembrane transport"/>
    <property type="evidence" value="ECO:0007669"/>
    <property type="project" value="UniProtKB-KW"/>
</dbReference>
<dbReference type="InterPro" id="IPR016989">
    <property type="entry name" value="Atp1_alphaprobac"/>
</dbReference>
<evidence type="ECO:0000313" key="4">
    <source>
        <dbReference type="EMBL" id="ANY77829.1"/>
    </source>
</evidence>
<dbReference type="Pfam" id="PF09527">
    <property type="entry name" value="ATPase_gene1"/>
    <property type="match status" value="1"/>
</dbReference>
<comment type="similarity">
    <text evidence="1">Belongs to the bacterial AtpI family.</text>
</comment>
<evidence type="ECO:0000256" key="1">
    <source>
        <dbReference type="PIRNR" id="PIRNR032126"/>
    </source>
</evidence>
<protein>
    <recommendedName>
        <fullName evidence="1">ATP synthase protein I</fullName>
    </recommendedName>
</protein>
<name>A0A1B2ED30_9HYPH</name>
<keyword evidence="1 3" id="KW-0472">Membrane</keyword>
<dbReference type="AlphaFoldDB" id="A0A1B2ED30"/>
<organism evidence="4">
    <name type="scientific">Microvirga ossetica</name>
    <dbReference type="NCBI Taxonomy" id="1882682"/>
    <lineage>
        <taxon>Bacteria</taxon>
        <taxon>Pseudomonadati</taxon>
        <taxon>Pseudomonadota</taxon>
        <taxon>Alphaproteobacteria</taxon>
        <taxon>Hyphomicrobiales</taxon>
        <taxon>Methylobacteriaceae</taxon>
        <taxon>Microvirga</taxon>
    </lineage>
</organism>
<evidence type="ECO:0000256" key="2">
    <source>
        <dbReference type="SAM" id="MobiDB-lite"/>
    </source>
</evidence>
<comment type="function">
    <text evidence="1">A possible function for this protein is to guide the assembly of the membrane sector of the ATPase enzyme complex.</text>
</comment>
<feature type="region of interest" description="Disordered" evidence="2">
    <location>
        <begin position="34"/>
        <end position="55"/>
    </location>
</feature>
<dbReference type="RefSeq" id="WP_099508813.1">
    <property type="nucleotide sequence ID" value="NZ_CP016616.1"/>
</dbReference>
<feature type="region of interest" description="Disordered" evidence="2">
    <location>
        <begin position="1"/>
        <end position="22"/>
    </location>
</feature>